<dbReference type="VEuPathDB" id="VectorBase:ADAC009302"/>
<gene>
    <name evidence="2" type="ORF">AND_009302</name>
</gene>
<dbReference type="EMBL" id="ADMH02002101">
    <property type="protein sequence ID" value="ETN59149.1"/>
    <property type="molecule type" value="Genomic_DNA"/>
</dbReference>
<reference evidence="2" key="2">
    <citation type="submission" date="2010-05" db="EMBL/GenBank/DDBJ databases">
        <authorList>
            <person name="Almeida L.G."/>
            <person name="Nicolas M.F."/>
            <person name="Souza R.C."/>
            <person name="Vasconcelos A.T.R."/>
        </authorList>
    </citation>
    <scope>NUCLEOTIDE SEQUENCE</scope>
</reference>
<evidence type="ECO:0000256" key="1">
    <source>
        <dbReference type="SAM" id="MobiDB-lite"/>
    </source>
</evidence>
<accession>W5J8M8</accession>
<evidence type="ECO:0000313" key="4">
    <source>
        <dbReference type="Proteomes" id="UP000000673"/>
    </source>
</evidence>
<dbReference type="AlphaFoldDB" id="W5J8M8"/>
<feature type="region of interest" description="Disordered" evidence="1">
    <location>
        <begin position="86"/>
        <end position="112"/>
    </location>
</feature>
<organism evidence="2">
    <name type="scientific">Anopheles darlingi</name>
    <name type="common">Mosquito</name>
    <dbReference type="NCBI Taxonomy" id="43151"/>
    <lineage>
        <taxon>Eukaryota</taxon>
        <taxon>Metazoa</taxon>
        <taxon>Ecdysozoa</taxon>
        <taxon>Arthropoda</taxon>
        <taxon>Hexapoda</taxon>
        <taxon>Insecta</taxon>
        <taxon>Pterygota</taxon>
        <taxon>Neoptera</taxon>
        <taxon>Endopterygota</taxon>
        <taxon>Diptera</taxon>
        <taxon>Nematocera</taxon>
        <taxon>Culicoidea</taxon>
        <taxon>Culicidae</taxon>
        <taxon>Anophelinae</taxon>
        <taxon>Anopheles</taxon>
    </lineage>
</organism>
<reference evidence="3" key="4">
    <citation type="submission" date="2015-06" db="UniProtKB">
        <authorList>
            <consortium name="EnsemblMetazoa"/>
        </authorList>
    </citation>
    <scope>IDENTIFICATION</scope>
</reference>
<proteinExistence type="predicted"/>
<feature type="compositionally biased region" description="Basic and acidic residues" evidence="1">
    <location>
        <begin position="93"/>
        <end position="109"/>
    </location>
</feature>
<name>W5J8M8_ANODA</name>
<keyword evidence="4" id="KW-1185">Reference proteome</keyword>
<reference evidence="2" key="3">
    <citation type="journal article" date="2013" name="Nucleic Acids Res.">
        <title>The genome of Anopheles darlingi, the main neotropical malaria vector.</title>
        <authorList>
            <person name="Marinotti O."/>
            <person name="Cerqueira G.C."/>
            <person name="de Almeida L.G."/>
            <person name="Ferro M.I."/>
            <person name="Loreto E.L."/>
            <person name="Zaha A."/>
            <person name="Teixeira S.M."/>
            <person name="Wespiser A.R."/>
            <person name="Almeida E Silva A."/>
            <person name="Schlindwein A.D."/>
            <person name="Pacheco A.C."/>
            <person name="Silva A.L."/>
            <person name="Graveley B.R."/>
            <person name="Walenz B.P."/>
            <person name="Lima Bde A."/>
            <person name="Ribeiro C.A."/>
            <person name="Nunes-Silva C.G."/>
            <person name="de Carvalho C.R."/>
            <person name="Soares C.M."/>
            <person name="de Menezes C.B."/>
            <person name="Matiolli C."/>
            <person name="Caffrey D."/>
            <person name="Araujo D.A."/>
            <person name="de Oliveira D.M."/>
            <person name="Golenbock D."/>
            <person name="Grisard E.C."/>
            <person name="Fantinatti-Garboggini F."/>
            <person name="de Carvalho F.M."/>
            <person name="Barcellos F.G."/>
            <person name="Prosdocimi F."/>
            <person name="May G."/>
            <person name="Azevedo Junior G.M."/>
            <person name="Guimaraes G.M."/>
            <person name="Goldman G.H."/>
            <person name="Padilha I.Q."/>
            <person name="Batista Jda S."/>
            <person name="Ferro J.A."/>
            <person name="Ribeiro J.M."/>
            <person name="Fietto J.L."/>
            <person name="Dabbas K.M."/>
            <person name="Cerdeira L."/>
            <person name="Agnez-Lima L.F."/>
            <person name="Brocchi M."/>
            <person name="de Carvalho M.O."/>
            <person name="Teixeira Mde M."/>
            <person name="Diniz Maia Mde M."/>
            <person name="Goldman M.H."/>
            <person name="Cruz Schneider M.P."/>
            <person name="Felipe M.S."/>
            <person name="Hungria M."/>
            <person name="Nicolas M.F."/>
            <person name="Pereira M."/>
            <person name="Montes M.A."/>
            <person name="Cantao M.E."/>
            <person name="Vincentz M."/>
            <person name="Rafael M.S."/>
            <person name="Silverman N."/>
            <person name="Stoco P.H."/>
            <person name="Souza R.C."/>
            <person name="Vicentini R."/>
            <person name="Gazzinelli R.T."/>
            <person name="Neves Rde O."/>
            <person name="Silva R."/>
            <person name="Astolfi-Filho S."/>
            <person name="Maciel T.E."/>
            <person name="Urmenyi T.P."/>
            <person name="Tadei W.P."/>
            <person name="Camargo E.P."/>
            <person name="de Vasconcelos A.T."/>
        </authorList>
    </citation>
    <scope>NUCLEOTIDE SEQUENCE</scope>
</reference>
<sequence length="118" mass="13927">MWNRSGRWRSGAAESVGWYRWWFRLPNDSLDLGLEKEEESNEATGSLCFKRHTHTRSFRSMMNSNIQINRSLHFLNPNQIAKETSVECSCQGESERRKDRKKEERREGTASKLICLME</sequence>
<dbReference type="Proteomes" id="UP000000673">
    <property type="component" value="Unassembled WGS sequence"/>
</dbReference>
<dbReference type="EnsemblMetazoa" id="ADAC009302-RA">
    <property type="protein sequence ID" value="ADAC009302-PA"/>
    <property type="gene ID" value="ADAC009302"/>
</dbReference>
<dbReference type="HOGENOM" id="CLU_2075109_0_0_1"/>
<evidence type="ECO:0000313" key="3">
    <source>
        <dbReference type="EnsemblMetazoa" id="ADAC009302-PA"/>
    </source>
</evidence>
<evidence type="ECO:0000313" key="2">
    <source>
        <dbReference type="EMBL" id="ETN59149.1"/>
    </source>
</evidence>
<protein>
    <submittedName>
        <fullName evidence="2 3">Uncharacterized protein</fullName>
    </submittedName>
</protein>
<reference evidence="2 4" key="1">
    <citation type="journal article" date="2010" name="BMC Genomics">
        <title>Combination of measures distinguishes pre-miRNAs from other stem-loops in the genome of the newly sequenced Anopheles darlingi.</title>
        <authorList>
            <person name="Mendes N.D."/>
            <person name="Freitas A.T."/>
            <person name="Vasconcelos A.T."/>
            <person name="Sagot M.F."/>
        </authorList>
    </citation>
    <scope>NUCLEOTIDE SEQUENCE</scope>
</reference>